<keyword evidence="4" id="KW-1185">Reference proteome</keyword>
<comment type="caution">
    <text evidence="3">The sequence shown here is derived from an EMBL/GenBank/DDBJ whole genome shotgun (WGS) entry which is preliminary data.</text>
</comment>
<dbReference type="Proteomes" id="UP000698222">
    <property type="component" value="Unassembled WGS sequence"/>
</dbReference>
<feature type="transmembrane region" description="Helical" evidence="2">
    <location>
        <begin position="502"/>
        <end position="521"/>
    </location>
</feature>
<name>A0ABS4YJ80_9MICO</name>
<feature type="transmembrane region" description="Helical" evidence="2">
    <location>
        <begin position="338"/>
        <end position="363"/>
    </location>
</feature>
<keyword evidence="2" id="KW-0472">Membrane</keyword>
<feature type="transmembrane region" description="Helical" evidence="2">
    <location>
        <begin position="214"/>
        <end position="235"/>
    </location>
</feature>
<feature type="transmembrane region" description="Helical" evidence="2">
    <location>
        <begin position="129"/>
        <end position="151"/>
    </location>
</feature>
<evidence type="ECO:0000313" key="4">
    <source>
        <dbReference type="Proteomes" id="UP000698222"/>
    </source>
</evidence>
<proteinExistence type="predicted"/>
<feature type="transmembrane region" description="Helical" evidence="2">
    <location>
        <begin position="370"/>
        <end position="391"/>
    </location>
</feature>
<accession>A0ABS4YJ80</accession>
<feature type="region of interest" description="Disordered" evidence="1">
    <location>
        <begin position="1"/>
        <end position="102"/>
    </location>
</feature>
<gene>
    <name evidence="3" type="ORF">JOF44_001563</name>
</gene>
<dbReference type="EMBL" id="JAGIOC010000001">
    <property type="protein sequence ID" value="MBP2408660.1"/>
    <property type="molecule type" value="Genomic_DNA"/>
</dbReference>
<feature type="transmembrane region" description="Helical" evidence="2">
    <location>
        <begin position="458"/>
        <end position="482"/>
    </location>
</feature>
<evidence type="ECO:0000256" key="2">
    <source>
        <dbReference type="SAM" id="Phobius"/>
    </source>
</evidence>
<evidence type="ECO:0000313" key="3">
    <source>
        <dbReference type="EMBL" id="MBP2408660.1"/>
    </source>
</evidence>
<reference evidence="3 4" key="1">
    <citation type="submission" date="2021-03" db="EMBL/GenBank/DDBJ databases">
        <title>Sequencing the genomes of 1000 actinobacteria strains.</title>
        <authorList>
            <person name="Klenk H.-P."/>
        </authorList>
    </citation>
    <scope>NUCLEOTIDE SEQUENCE [LARGE SCALE GENOMIC DNA]</scope>
    <source>
        <strain evidence="3 4">DSM 14564</strain>
    </source>
</reference>
<feature type="compositionally biased region" description="Low complexity" evidence="1">
    <location>
        <begin position="43"/>
        <end position="102"/>
    </location>
</feature>
<sequence>MSQTNYPYGDGGSPSYPGGGYPGQKSGPNGYGEVPPASSPFEGASDSVPPGPASGPSLGSAAPPTSPSSAAPAPWAVWGPSASAAPSGEPGTQATSGAQGTQTLSAAQAGAALTKVGIGNPLPTFAAGALAYVVALGASLLVIVSAVVSVLTLDTGELTGGAAVPTDGATSPSSGGGWRGIVGLVGIPFQLVSLASFGSYDVDLSMGFLGSATMSWRGLPLLITVAMVATAFFAARLIQRRWGAGGWGGNGALGALLWSGISGLAAAIVAVTATRITAFAVEDDSLGVSLSMHSAGVDMFVGTWVLIGLPLFLGHVAGGEKPAWWPVVADLAAAPRLAIVHALAFAVPVGALMVVGGAIAMVLEGDGQSLLSLVLSLPVWGLTGLALLPGLGMLTVPMHLNAQGGVESFGIERTDEFLWFFDLPWYVWIPMVLIALLMPAVVSLLWHRDREIDTGNILALVISWAALPLAYFGCSVVLLAVVRASMQVQMGMMGDLGVTIGLALWMPLVAFFIGLVVEVLARFGAPFVDRFVPGMLVNWFRRSARARRADGTPDTGEAPPGRAPAAPFFPGA</sequence>
<keyword evidence="2" id="KW-1133">Transmembrane helix</keyword>
<feature type="compositionally biased region" description="Low complexity" evidence="1">
    <location>
        <begin position="558"/>
        <end position="572"/>
    </location>
</feature>
<organism evidence="3 4">
    <name type="scientific">Brachybacterium fresconis</name>
    <dbReference type="NCBI Taxonomy" id="173363"/>
    <lineage>
        <taxon>Bacteria</taxon>
        <taxon>Bacillati</taxon>
        <taxon>Actinomycetota</taxon>
        <taxon>Actinomycetes</taxon>
        <taxon>Micrococcales</taxon>
        <taxon>Dermabacteraceae</taxon>
        <taxon>Brachybacterium</taxon>
    </lineage>
</organism>
<feature type="transmembrane region" description="Helical" evidence="2">
    <location>
        <begin position="425"/>
        <end position="446"/>
    </location>
</feature>
<dbReference type="RefSeq" id="WP_209889462.1">
    <property type="nucleotide sequence ID" value="NZ_BAAAJV010000001.1"/>
</dbReference>
<feature type="transmembrane region" description="Helical" evidence="2">
    <location>
        <begin position="299"/>
        <end position="318"/>
    </location>
</feature>
<feature type="region of interest" description="Disordered" evidence="1">
    <location>
        <begin position="548"/>
        <end position="572"/>
    </location>
</feature>
<protein>
    <submittedName>
        <fullName evidence="3">Uncharacterized protein</fullName>
    </submittedName>
</protein>
<feature type="transmembrane region" description="Helical" evidence="2">
    <location>
        <begin position="181"/>
        <end position="202"/>
    </location>
</feature>
<evidence type="ECO:0000256" key="1">
    <source>
        <dbReference type="SAM" id="MobiDB-lite"/>
    </source>
</evidence>
<feature type="compositionally biased region" description="Gly residues" evidence="1">
    <location>
        <begin position="9"/>
        <end position="22"/>
    </location>
</feature>
<feature type="transmembrane region" description="Helical" evidence="2">
    <location>
        <begin position="255"/>
        <end position="278"/>
    </location>
</feature>
<keyword evidence="2" id="KW-0812">Transmembrane</keyword>